<evidence type="ECO:0000256" key="5">
    <source>
        <dbReference type="SAM" id="Phobius"/>
    </source>
</evidence>
<reference evidence="6 7" key="1">
    <citation type="submission" date="2018-07" db="EMBL/GenBank/DDBJ databases">
        <title>Complete genome sequence of Flavobacterium arcticum type strain SM1502T.</title>
        <authorList>
            <person name="Li Y."/>
            <person name="Li D.-D."/>
        </authorList>
    </citation>
    <scope>NUCLEOTIDE SEQUENCE [LARGE SCALE GENOMIC DNA]</scope>
    <source>
        <strain evidence="6 7">SM1502</strain>
    </source>
</reference>
<evidence type="ECO:0000313" key="6">
    <source>
        <dbReference type="EMBL" id="AXG74613.1"/>
    </source>
</evidence>
<evidence type="ECO:0008006" key="8">
    <source>
        <dbReference type="Google" id="ProtNLM"/>
    </source>
</evidence>
<dbReference type="RefSeq" id="WP_114678371.1">
    <property type="nucleotide sequence ID" value="NZ_CP031188.1"/>
</dbReference>
<sequence length="107" mass="12243">MNSTVEEGKTMAIVSYITIFGTIIAMVMNSEKKNYFTSFHIRQALGIILTFFILGYPVGMFDSWMVSSAFYVFFFILWVYGFMGAIQGKMYVIPVLGPLFQKIFKSL</sequence>
<dbReference type="Pfam" id="PF09685">
    <property type="entry name" value="MamF_MmsF"/>
    <property type="match status" value="1"/>
</dbReference>
<gene>
    <name evidence="6" type="ORF">DVK85_10350</name>
</gene>
<comment type="subcellular location">
    <subcellularLocation>
        <location evidence="1">Membrane</location>
        <topology evidence="1">Multi-pass membrane protein</topology>
    </subcellularLocation>
</comment>
<feature type="transmembrane region" description="Helical" evidence="5">
    <location>
        <begin position="41"/>
        <end position="58"/>
    </location>
</feature>
<keyword evidence="7" id="KW-1185">Reference proteome</keyword>
<dbReference type="Proteomes" id="UP000253951">
    <property type="component" value="Chromosome"/>
</dbReference>
<name>A0A345HDF3_9FLAO</name>
<dbReference type="KEGG" id="fat:DVK85_10350"/>
<keyword evidence="2 5" id="KW-0812">Transmembrane</keyword>
<feature type="transmembrane region" description="Helical" evidence="5">
    <location>
        <begin position="12"/>
        <end position="29"/>
    </location>
</feature>
<accession>A0A345HDF3</accession>
<proteinExistence type="predicted"/>
<evidence type="ECO:0000256" key="2">
    <source>
        <dbReference type="ARBA" id="ARBA00022692"/>
    </source>
</evidence>
<evidence type="ECO:0000256" key="1">
    <source>
        <dbReference type="ARBA" id="ARBA00004141"/>
    </source>
</evidence>
<evidence type="ECO:0000256" key="3">
    <source>
        <dbReference type="ARBA" id="ARBA00022989"/>
    </source>
</evidence>
<dbReference type="InterPro" id="IPR019109">
    <property type="entry name" value="MamF_MmsF"/>
</dbReference>
<dbReference type="EMBL" id="CP031188">
    <property type="protein sequence ID" value="AXG74613.1"/>
    <property type="molecule type" value="Genomic_DNA"/>
</dbReference>
<dbReference type="OrthoDB" id="6400719at2"/>
<evidence type="ECO:0000256" key="4">
    <source>
        <dbReference type="ARBA" id="ARBA00023136"/>
    </source>
</evidence>
<dbReference type="AlphaFoldDB" id="A0A345HDF3"/>
<evidence type="ECO:0000313" key="7">
    <source>
        <dbReference type="Proteomes" id="UP000253951"/>
    </source>
</evidence>
<keyword evidence="4 5" id="KW-0472">Membrane</keyword>
<protein>
    <recommendedName>
        <fullName evidence="8">DUF4870 domain-containing protein</fullName>
    </recommendedName>
</protein>
<organism evidence="6 7">
    <name type="scientific">Flavobacterium arcticum</name>
    <dbReference type="NCBI Taxonomy" id="1784713"/>
    <lineage>
        <taxon>Bacteria</taxon>
        <taxon>Pseudomonadati</taxon>
        <taxon>Bacteroidota</taxon>
        <taxon>Flavobacteriia</taxon>
        <taxon>Flavobacteriales</taxon>
        <taxon>Flavobacteriaceae</taxon>
        <taxon>Flavobacterium</taxon>
    </lineage>
</organism>
<feature type="transmembrane region" description="Helical" evidence="5">
    <location>
        <begin position="64"/>
        <end position="83"/>
    </location>
</feature>
<keyword evidence="3 5" id="KW-1133">Transmembrane helix</keyword>